<accession>A0A0A9AS11</accession>
<organism evidence="1">
    <name type="scientific">Arundo donax</name>
    <name type="common">Giant reed</name>
    <name type="synonym">Donax arundinaceus</name>
    <dbReference type="NCBI Taxonomy" id="35708"/>
    <lineage>
        <taxon>Eukaryota</taxon>
        <taxon>Viridiplantae</taxon>
        <taxon>Streptophyta</taxon>
        <taxon>Embryophyta</taxon>
        <taxon>Tracheophyta</taxon>
        <taxon>Spermatophyta</taxon>
        <taxon>Magnoliopsida</taxon>
        <taxon>Liliopsida</taxon>
        <taxon>Poales</taxon>
        <taxon>Poaceae</taxon>
        <taxon>PACMAD clade</taxon>
        <taxon>Arundinoideae</taxon>
        <taxon>Arundineae</taxon>
        <taxon>Arundo</taxon>
    </lineage>
</organism>
<name>A0A0A9AS11_ARUDO</name>
<evidence type="ECO:0000313" key="1">
    <source>
        <dbReference type="EMBL" id="JAD52618.1"/>
    </source>
</evidence>
<sequence>MCTSIGHKKPLEPFS</sequence>
<reference evidence="1" key="2">
    <citation type="journal article" date="2015" name="Data Brief">
        <title>Shoot transcriptome of the giant reed, Arundo donax.</title>
        <authorList>
            <person name="Barrero R.A."/>
            <person name="Guerrero F.D."/>
            <person name="Moolhuijzen P."/>
            <person name="Goolsby J.A."/>
            <person name="Tidwell J."/>
            <person name="Bellgard S.E."/>
            <person name="Bellgard M.I."/>
        </authorList>
    </citation>
    <scope>NUCLEOTIDE SEQUENCE</scope>
    <source>
        <tissue evidence="1">Shoot tissue taken approximately 20 cm above the soil surface</tissue>
    </source>
</reference>
<proteinExistence type="predicted"/>
<protein>
    <submittedName>
        <fullName evidence="1">Uncharacterized protein</fullName>
    </submittedName>
</protein>
<dbReference type="EMBL" id="GBRH01245277">
    <property type="protein sequence ID" value="JAD52618.1"/>
    <property type="molecule type" value="Transcribed_RNA"/>
</dbReference>
<reference evidence="1" key="1">
    <citation type="submission" date="2014-09" db="EMBL/GenBank/DDBJ databases">
        <authorList>
            <person name="Magalhaes I.L.F."/>
            <person name="Oliveira U."/>
            <person name="Santos F.R."/>
            <person name="Vidigal T.H.D.A."/>
            <person name="Brescovit A.D."/>
            <person name="Santos A.J."/>
        </authorList>
    </citation>
    <scope>NUCLEOTIDE SEQUENCE</scope>
    <source>
        <tissue evidence="1">Shoot tissue taken approximately 20 cm above the soil surface</tissue>
    </source>
</reference>